<name>A0AAV7K439_9METZ</name>
<proteinExistence type="inferred from homology"/>
<dbReference type="SUPFAM" id="SSF48445">
    <property type="entry name" value="14-3-3 protein"/>
    <property type="match status" value="1"/>
</dbReference>
<feature type="compositionally biased region" description="Basic and acidic residues" evidence="3">
    <location>
        <begin position="245"/>
        <end position="254"/>
    </location>
</feature>
<evidence type="ECO:0000256" key="2">
    <source>
        <dbReference type="PIRSR" id="PIRSR000868-1"/>
    </source>
</evidence>
<evidence type="ECO:0000313" key="6">
    <source>
        <dbReference type="Proteomes" id="UP001165289"/>
    </source>
</evidence>
<dbReference type="EMBL" id="JAKMXF010000166">
    <property type="protein sequence ID" value="KAI6655953.1"/>
    <property type="molecule type" value="Genomic_DNA"/>
</dbReference>
<feature type="site" description="Interaction with phosphoserine on interacting protein" evidence="2">
    <location>
        <position position="125"/>
    </location>
</feature>
<keyword evidence="6" id="KW-1185">Reference proteome</keyword>
<evidence type="ECO:0000313" key="5">
    <source>
        <dbReference type="EMBL" id="KAI6655953.1"/>
    </source>
</evidence>
<protein>
    <submittedName>
        <fullName evidence="5">14-3-3 epsilon protein</fullName>
    </submittedName>
</protein>
<dbReference type="InterPro" id="IPR036815">
    <property type="entry name" value="14-3-3_dom_sf"/>
</dbReference>
<dbReference type="CDD" id="cd08774">
    <property type="entry name" value="14-3-3"/>
    <property type="match status" value="1"/>
</dbReference>
<dbReference type="Gene3D" id="1.20.190.20">
    <property type="entry name" value="14-3-3 domain"/>
    <property type="match status" value="1"/>
</dbReference>
<dbReference type="Proteomes" id="UP001165289">
    <property type="component" value="Unassembled WGS sequence"/>
</dbReference>
<dbReference type="SMART" id="SM00101">
    <property type="entry name" value="14_3_3"/>
    <property type="match status" value="1"/>
</dbReference>
<evidence type="ECO:0000256" key="3">
    <source>
        <dbReference type="SAM" id="MobiDB-lite"/>
    </source>
</evidence>
<dbReference type="AlphaFoldDB" id="A0AAV7K439"/>
<dbReference type="PIRSF" id="PIRSF000868">
    <property type="entry name" value="14-3-3"/>
    <property type="match status" value="1"/>
</dbReference>
<comment type="caution">
    <text evidence="5">The sequence shown here is derived from an EMBL/GenBank/DDBJ whole genome shotgun (WGS) entry which is preliminary data.</text>
</comment>
<dbReference type="PROSITE" id="PS00796">
    <property type="entry name" value="1433_1"/>
    <property type="match status" value="1"/>
</dbReference>
<sequence>MLTKAKLAEQVERYDEMVTAMKELAEKSDEQELTEEERNLLSVAYKNVIGTRRASCRILNSIANKEDGKSDERVEMISSYKSRVQAEMKDICDEILSLLNKYLIPNSKKSDTKVFYHKMKGDYYRYLAEFSTQNERSLVSENAKEAYQQAVKIAEELDETDPIRLGLALNFSVFYYEILSKPKEACTLARNAFEEAMSKLDDVREDKYKDATLIMQLLRDNLTLWADDSGALDPEGEETPVEAKPPQDGDKPDD</sequence>
<dbReference type="InterPro" id="IPR023410">
    <property type="entry name" value="14-3-3_domain"/>
</dbReference>
<dbReference type="Pfam" id="PF00244">
    <property type="entry name" value="14-3-3"/>
    <property type="match status" value="1"/>
</dbReference>
<reference evidence="5 6" key="1">
    <citation type="journal article" date="2023" name="BMC Biol.">
        <title>The compact genome of the sponge Oopsacas minuta (Hexactinellida) is lacking key metazoan core genes.</title>
        <authorList>
            <person name="Santini S."/>
            <person name="Schenkelaars Q."/>
            <person name="Jourda C."/>
            <person name="Duchesne M."/>
            <person name="Belahbib H."/>
            <person name="Rocher C."/>
            <person name="Selva M."/>
            <person name="Riesgo A."/>
            <person name="Vervoort M."/>
            <person name="Leys S.P."/>
            <person name="Kodjabachian L."/>
            <person name="Le Bivic A."/>
            <person name="Borchiellini C."/>
            <person name="Claverie J.M."/>
            <person name="Renard E."/>
        </authorList>
    </citation>
    <scope>NUCLEOTIDE SEQUENCE [LARGE SCALE GENOMIC DNA]</scope>
    <source>
        <strain evidence="5">SPO-2</strain>
    </source>
</reference>
<organism evidence="5 6">
    <name type="scientific">Oopsacas minuta</name>
    <dbReference type="NCBI Taxonomy" id="111878"/>
    <lineage>
        <taxon>Eukaryota</taxon>
        <taxon>Metazoa</taxon>
        <taxon>Porifera</taxon>
        <taxon>Hexactinellida</taxon>
        <taxon>Hexasterophora</taxon>
        <taxon>Lyssacinosida</taxon>
        <taxon>Leucopsacidae</taxon>
        <taxon>Oopsacas</taxon>
    </lineage>
</organism>
<dbReference type="PRINTS" id="PR00305">
    <property type="entry name" value="1433ZETA"/>
</dbReference>
<accession>A0AAV7K439</accession>
<gene>
    <name evidence="5" type="ORF">LOD99_1687</name>
</gene>
<evidence type="ECO:0000256" key="1">
    <source>
        <dbReference type="ARBA" id="ARBA00006141"/>
    </source>
</evidence>
<feature type="region of interest" description="Disordered" evidence="3">
    <location>
        <begin position="228"/>
        <end position="254"/>
    </location>
</feature>
<feature type="site" description="Interaction with phosphoserine on interacting protein" evidence="2">
    <location>
        <position position="53"/>
    </location>
</feature>
<dbReference type="PANTHER" id="PTHR18860">
    <property type="entry name" value="14-3-3 PROTEIN"/>
    <property type="match status" value="1"/>
</dbReference>
<feature type="domain" description="14-3-3" evidence="4">
    <location>
        <begin position="1"/>
        <end position="240"/>
    </location>
</feature>
<dbReference type="InterPro" id="IPR023409">
    <property type="entry name" value="14-3-3_CS"/>
</dbReference>
<evidence type="ECO:0000259" key="4">
    <source>
        <dbReference type="SMART" id="SM00101"/>
    </source>
</evidence>
<dbReference type="InterPro" id="IPR000308">
    <property type="entry name" value="14-3-3"/>
</dbReference>
<comment type="similarity">
    <text evidence="1">Belongs to the 14-3-3 family.</text>
</comment>